<gene>
    <name evidence="3" type="ORF">P7M32_03275</name>
</gene>
<evidence type="ECO:0000259" key="2">
    <source>
        <dbReference type="Pfam" id="PF13439"/>
    </source>
</evidence>
<dbReference type="EC" id="2.4.-.-" evidence="3"/>
<dbReference type="InterPro" id="IPR028098">
    <property type="entry name" value="Glyco_trans_4-like_N"/>
</dbReference>
<reference evidence="3 4" key="1">
    <citation type="submission" date="2023-03" db="EMBL/GenBank/DDBJ databases">
        <title>Classification of Bisgaard taxon 6 and taxon 10 as Exercitatus varius gen. nov., spec. nov.</title>
        <authorList>
            <person name="Christensen H."/>
        </authorList>
    </citation>
    <scope>NUCLEOTIDE SEQUENCE [LARGE SCALE GENOMIC DNA]</scope>
    <source>
        <strain evidence="3 4">23350_01</strain>
    </source>
</reference>
<dbReference type="EMBL" id="JARQTX010000003">
    <property type="protein sequence ID" value="MDG2945452.1"/>
    <property type="molecule type" value="Genomic_DNA"/>
</dbReference>
<evidence type="ECO:0000259" key="1">
    <source>
        <dbReference type="Pfam" id="PF00534"/>
    </source>
</evidence>
<dbReference type="InterPro" id="IPR050194">
    <property type="entry name" value="Glycosyltransferase_grp1"/>
</dbReference>
<keyword evidence="4" id="KW-1185">Reference proteome</keyword>
<keyword evidence="3" id="KW-0808">Transferase</keyword>
<dbReference type="SUPFAM" id="SSF53756">
    <property type="entry name" value="UDP-Glycosyltransferase/glycogen phosphorylase"/>
    <property type="match status" value="1"/>
</dbReference>
<dbReference type="Pfam" id="PF00534">
    <property type="entry name" value="Glycos_transf_1"/>
    <property type="match status" value="1"/>
</dbReference>
<protein>
    <submittedName>
        <fullName evidence="3">Glycosyltransferase</fullName>
        <ecNumber evidence="3">2.4.-.-</ecNumber>
    </submittedName>
</protein>
<evidence type="ECO:0000313" key="3">
    <source>
        <dbReference type="EMBL" id="MDG2945452.1"/>
    </source>
</evidence>
<dbReference type="RefSeq" id="WP_317485675.1">
    <property type="nucleotide sequence ID" value="NZ_JARQTX010000003.1"/>
</dbReference>
<comment type="caution">
    <text evidence="3">The sequence shown here is derived from an EMBL/GenBank/DDBJ whole genome shotgun (WGS) entry which is preliminary data.</text>
</comment>
<accession>A0ABT6ETW9</accession>
<keyword evidence="3" id="KW-0328">Glycosyltransferase</keyword>
<dbReference type="Pfam" id="PF13439">
    <property type="entry name" value="Glyco_transf_4"/>
    <property type="match status" value="1"/>
</dbReference>
<evidence type="ECO:0000313" key="4">
    <source>
        <dbReference type="Proteomes" id="UP001216057"/>
    </source>
</evidence>
<dbReference type="PANTHER" id="PTHR45947:SF3">
    <property type="entry name" value="SULFOQUINOVOSYL TRANSFERASE SQD2"/>
    <property type="match status" value="1"/>
</dbReference>
<dbReference type="PANTHER" id="PTHR45947">
    <property type="entry name" value="SULFOQUINOVOSYL TRANSFERASE SQD2"/>
    <property type="match status" value="1"/>
</dbReference>
<dbReference type="InterPro" id="IPR001296">
    <property type="entry name" value="Glyco_trans_1"/>
</dbReference>
<proteinExistence type="predicted"/>
<feature type="domain" description="Glycosyltransferase subfamily 4-like N-terminal" evidence="2">
    <location>
        <begin position="16"/>
        <end position="137"/>
    </location>
</feature>
<sequence>MRILHYTLGFQPYRTGGLVKYSTDLMNEQVKQGHRVFALSPAIQLYFSKKFIIKKVDSDRIEKSEIFNGLPLALFGGVKDPGAFMANCDENEYERYLNSVNPDIIHVHTLMGIHKEFFSVSQKLGIKIVFTTHDYYGLAPLPTFFLNGKSYDRDNTDQSWQDMSVNALSTKKLKLFQFKFYPLLRKLTKFLKRDNHISSRNIVKNNQSYKDLILYYKQIFSYIDLFLFNSQISQDVYSYNLENIVGRVLHISNSDVKNRVVYDSSRLNDKLNIAYIGPSEEYKGYFDFLKLVELLPKSKFNFFTYGHEKNRNIPDYIKQYGKYKKNDINKIYQNIDILIIPSLWKETFGFIVLEALSFGVKVLASKNVGAKDFLPEENLFSDITEINENKIIRAKKIKIKLKSIKEHTFDIIEIYQNV</sequence>
<dbReference type="Gene3D" id="3.40.50.2000">
    <property type="entry name" value="Glycogen Phosphorylase B"/>
    <property type="match status" value="2"/>
</dbReference>
<dbReference type="Proteomes" id="UP001216057">
    <property type="component" value="Unassembled WGS sequence"/>
</dbReference>
<dbReference type="GO" id="GO:0016757">
    <property type="term" value="F:glycosyltransferase activity"/>
    <property type="evidence" value="ECO:0007669"/>
    <property type="project" value="UniProtKB-KW"/>
</dbReference>
<organism evidence="3 4">
    <name type="scientific">Exercitatus varius</name>
    <dbReference type="NCBI Taxonomy" id="67857"/>
    <lineage>
        <taxon>Bacteria</taxon>
        <taxon>Pseudomonadati</taxon>
        <taxon>Pseudomonadota</taxon>
        <taxon>Gammaproteobacteria</taxon>
        <taxon>Pasteurellales</taxon>
        <taxon>Pasteurellaceae</taxon>
        <taxon>Exercitatus</taxon>
    </lineage>
</organism>
<feature type="domain" description="Glycosyl transferase family 1" evidence="1">
    <location>
        <begin position="268"/>
        <end position="374"/>
    </location>
</feature>
<name>A0ABT6ETW9_9PAST</name>